<accession>A0A6J6RB00</accession>
<dbReference type="AlphaFoldDB" id="A0A6J6RB00"/>
<dbReference type="EMBL" id="CAFBLJ010000028">
    <property type="protein sequence ID" value="CAB4865808.1"/>
    <property type="molecule type" value="Genomic_DNA"/>
</dbReference>
<evidence type="ECO:0000313" key="4">
    <source>
        <dbReference type="EMBL" id="CAB4897212.1"/>
    </source>
</evidence>
<protein>
    <submittedName>
        <fullName evidence="1">Unannotated protein</fullName>
    </submittedName>
</protein>
<dbReference type="EMBL" id="CAFAAL010000021">
    <property type="protein sequence ID" value="CAB4796900.1"/>
    <property type="molecule type" value="Genomic_DNA"/>
</dbReference>
<gene>
    <name evidence="1" type="ORF">UFOPK2658_00720</name>
    <name evidence="2" type="ORF">UFOPK3004_00420</name>
    <name evidence="3" type="ORF">UFOPK3304_00722</name>
    <name evidence="4" type="ORF">UFOPK3494_00745</name>
</gene>
<organism evidence="1">
    <name type="scientific">freshwater metagenome</name>
    <dbReference type="NCBI Taxonomy" id="449393"/>
    <lineage>
        <taxon>unclassified sequences</taxon>
        <taxon>metagenomes</taxon>
        <taxon>ecological metagenomes</taxon>
    </lineage>
</organism>
<dbReference type="EMBL" id="CAEZYH010000021">
    <property type="protein sequence ID" value="CAB4716394.1"/>
    <property type="molecule type" value="Genomic_DNA"/>
</dbReference>
<name>A0A6J6RB00_9ZZZZ</name>
<sequence>MSNLVPIVKGAPQSALEACVVELKGEGYDPTGHSSIDFVNFIIAKHHATEIFRAQLQAGTSKYKSMADEYTPMDLRIKQGDLIIRRHLGVWIISSS</sequence>
<dbReference type="EMBL" id="CAFBMF010000035">
    <property type="protein sequence ID" value="CAB4897212.1"/>
    <property type="molecule type" value="Genomic_DNA"/>
</dbReference>
<evidence type="ECO:0000313" key="2">
    <source>
        <dbReference type="EMBL" id="CAB4796900.1"/>
    </source>
</evidence>
<proteinExistence type="predicted"/>
<evidence type="ECO:0000313" key="1">
    <source>
        <dbReference type="EMBL" id="CAB4716394.1"/>
    </source>
</evidence>
<reference evidence="1" key="1">
    <citation type="submission" date="2020-05" db="EMBL/GenBank/DDBJ databases">
        <authorList>
            <person name="Chiriac C."/>
            <person name="Salcher M."/>
            <person name="Ghai R."/>
            <person name="Kavagutti S V."/>
        </authorList>
    </citation>
    <scope>NUCLEOTIDE SEQUENCE</scope>
</reference>
<evidence type="ECO:0000313" key="3">
    <source>
        <dbReference type="EMBL" id="CAB4865808.1"/>
    </source>
</evidence>